<dbReference type="EMBL" id="JAINUL010000001">
    <property type="protein sequence ID" value="MCC0097528.1"/>
    <property type="molecule type" value="Genomic_DNA"/>
</dbReference>
<proteinExistence type="predicted"/>
<evidence type="ECO:0000256" key="1">
    <source>
        <dbReference type="SAM" id="Phobius"/>
    </source>
</evidence>
<reference evidence="2 3" key="1">
    <citation type="submission" date="2021-08" db="EMBL/GenBank/DDBJ databases">
        <title>Genomic Architecture of Streptomyces flavotricini NGL1 and Streptomyces erythrochromogenes HMS4 With Differential Plant Beneficial attributes and laccase production capabilities.</title>
        <authorList>
            <person name="Salwan R."/>
            <person name="Kaur R."/>
            <person name="Sharma V."/>
        </authorList>
    </citation>
    <scope>NUCLEOTIDE SEQUENCE [LARGE SCALE GENOMIC DNA]</scope>
    <source>
        <strain evidence="2 3">NGL1</strain>
    </source>
</reference>
<dbReference type="Proteomes" id="UP001520654">
    <property type="component" value="Unassembled WGS sequence"/>
</dbReference>
<protein>
    <submittedName>
        <fullName evidence="2">Uncharacterized protein</fullName>
    </submittedName>
</protein>
<sequence length="329" mass="35567">MPDPVDFVARLRREGQDPGREEALRQDRLRRMRRRILGAGAAVALAGVITWAVVSALGERPDDEPYAPGLLEEAMWPAEWPATTNMPFRGSPAAAWATSGQDLELPQAEAVGPIPSPVVGDGLRRVREFLTAADMDPAVLDGGLPAKALDLLDPGHPATAALAEHLRNPGAPNTDALELFTRFDPESLTLTDRGLRAHGRMTYEAAPDSAAGGVPQQVRIHADYTFAYALRRTGDPEPGPTGDSEEVTRVVVRRHMVLDFDPTTGKLAPVEYRRQLANHDCGAAADGFVHPYFSKEAKRAHRPWPVADPYEEAGDLSAGVPTCTVPTRT</sequence>
<organism evidence="2 3">
    <name type="scientific">Streptomyces flavotricini</name>
    <dbReference type="NCBI Taxonomy" id="66888"/>
    <lineage>
        <taxon>Bacteria</taxon>
        <taxon>Bacillati</taxon>
        <taxon>Actinomycetota</taxon>
        <taxon>Actinomycetes</taxon>
        <taxon>Kitasatosporales</taxon>
        <taxon>Streptomycetaceae</taxon>
        <taxon>Streptomyces</taxon>
    </lineage>
</organism>
<keyword evidence="1" id="KW-0472">Membrane</keyword>
<evidence type="ECO:0000313" key="2">
    <source>
        <dbReference type="EMBL" id="MCC0097528.1"/>
    </source>
</evidence>
<keyword evidence="1" id="KW-0812">Transmembrane</keyword>
<comment type="caution">
    <text evidence="2">The sequence shown here is derived from an EMBL/GenBank/DDBJ whole genome shotgun (WGS) entry which is preliminary data.</text>
</comment>
<keyword evidence="3" id="KW-1185">Reference proteome</keyword>
<dbReference type="RefSeq" id="WP_229338583.1">
    <property type="nucleotide sequence ID" value="NZ_JAINUL010000001.1"/>
</dbReference>
<name>A0ABS8E9D1_9ACTN</name>
<gene>
    <name evidence="2" type="ORF">K7B10_22640</name>
</gene>
<evidence type="ECO:0000313" key="3">
    <source>
        <dbReference type="Proteomes" id="UP001520654"/>
    </source>
</evidence>
<feature type="transmembrane region" description="Helical" evidence="1">
    <location>
        <begin position="36"/>
        <end position="58"/>
    </location>
</feature>
<accession>A0ABS8E9D1</accession>
<keyword evidence="1" id="KW-1133">Transmembrane helix</keyword>